<proteinExistence type="predicted"/>
<sequence length="131" mass="14755">MKKITTCALLAVLAAACAPHARADVPEGELNSLYIRPEVQLPAPALTFPNYPVVDDCTTEFGDAVTNACVTGEKERALVLQPAWDEYQDSDKITCQEEVTHIRHIQLYKNLAYCLDKRRYDAWRKTHPEGH</sequence>
<dbReference type="GeneID" id="85023216"/>
<organism evidence="1 2">
    <name type="scientific">Komagataeibacter rhaeticus</name>
    <dbReference type="NCBI Taxonomy" id="215221"/>
    <lineage>
        <taxon>Bacteria</taxon>
        <taxon>Pseudomonadati</taxon>
        <taxon>Pseudomonadota</taxon>
        <taxon>Alphaproteobacteria</taxon>
        <taxon>Acetobacterales</taxon>
        <taxon>Acetobacteraceae</taxon>
        <taxon>Komagataeibacter</taxon>
    </lineage>
</organism>
<dbReference type="KEGG" id="kre:GWK63_13680"/>
<keyword evidence="2" id="KW-1185">Reference proteome</keyword>
<gene>
    <name evidence="1" type="ORF">GWK63_13680</name>
</gene>
<reference evidence="1 2" key="1">
    <citation type="submission" date="2020-03" db="EMBL/GenBank/DDBJ databases">
        <title>Isolation of cellulose-producing strains, genome characterization and application of the synthesized cellulose films as an economical and sustainable material for piezoelectric sensor construction.</title>
        <authorList>
            <person name="Mangayil R.K."/>
        </authorList>
    </citation>
    <scope>NUCLEOTIDE SEQUENCE [LARGE SCALE GENOMIC DNA]</scope>
    <source>
        <strain evidence="1 2">ENS 9a1a</strain>
    </source>
</reference>
<dbReference type="PROSITE" id="PS51257">
    <property type="entry name" value="PROKAR_LIPOPROTEIN"/>
    <property type="match status" value="1"/>
</dbReference>
<protein>
    <submittedName>
        <fullName evidence="1">Uncharacterized protein</fullName>
    </submittedName>
</protein>
<dbReference type="EMBL" id="CP050139">
    <property type="protein sequence ID" value="QIP36389.1"/>
    <property type="molecule type" value="Genomic_DNA"/>
</dbReference>
<dbReference type="AlphaFoldDB" id="A0A181CDS6"/>
<dbReference type="RefSeq" id="WP_007397527.1">
    <property type="nucleotide sequence ID" value="NZ_CALMTF010000004.1"/>
</dbReference>
<name>A0A181CDS6_9PROT</name>
<accession>A0A181CDS6</accession>
<evidence type="ECO:0000313" key="1">
    <source>
        <dbReference type="EMBL" id="QIP36389.1"/>
    </source>
</evidence>
<evidence type="ECO:0000313" key="2">
    <source>
        <dbReference type="Proteomes" id="UP000502533"/>
    </source>
</evidence>
<dbReference type="Proteomes" id="UP000502533">
    <property type="component" value="Chromosome"/>
</dbReference>